<protein>
    <submittedName>
        <fullName evidence="2">Acetyltransferase</fullName>
    </submittedName>
</protein>
<reference evidence="2 3" key="1">
    <citation type="submission" date="2014-06" db="EMBL/GenBank/DDBJ databases">
        <title>Draft genome sequence of Bacillus manliponensis JCM 15802 (MCCC 1A00708).</title>
        <authorList>
            <person name="Lai Q."/>
            <person name="Liu Y."/>
            <person name="Shao Z."/>
        </authorList>
    </citation>
    <scope>NUCLEOTIDE SEQUENCE [LARGE SCALE GENOMIC DNA]</scope>
    <source>
        <strain evidence="2 3">JCM 15802</strain>
    </source>
</reference>
<sequence>MIQKLNHTSSNVAKKILEIQIPAYKVEAKYIKTDAIPRLYDTVADIQNCDETFYGYWIQDDLAGFISFVHQDNMTDIHRLVVSPNYFHQGIASLLLQHIFQLHPASNCIVQTGKKNIPAISLYKKHGFTQKQEFHVHNELVLIQLEKTKK</sequence>
<dbReference type="OrthoDB" id="46888at2"/>
<dbReference type="InterPro" id="IPR016181">
    <property type="entry name" value="Acyl_CoA_acyltransferase"/>
</dbReference>
<dbReference type="Proteomes" id="UP000027822">
    <property type="component" value="Unassembled WGS sequence"/>
</dbReference>
<gene>
    <name evidence="2" type="ORF">BAMA_15390</name>
</gene>
<feature type="domain" description="N-acetyltransferase" evidence="1">
    <location>
        <begin position="1"/>
        <end position="147"/>
    </location>
</feature>
<evidence type="ECO:0000313" key="3">
    <source>
        <dbReference type="Proteomes" id="UP000027822"/>
    </source>
</evidence>
<keyword evidence="2" id="KW-0808">Transferase</keyword>
<dbReference type="Gene3D" id="3.40.630.30">
    <property type="match status" value="1"/>
</dbReference>
<evidence type="ECO:0000259" key="1">
    <source>
        <dbReference type="PROSITE" id="PS51186"/>
    </source>
</evidence>
<name>A0A073JSX6_9BACI</name>
<dbReference type="RefSeq" id="WP_034643426.1">
    <property type="nucleotide sequence ID" value="NZ_CBCSJC010000016.1"/>
</dbReference>
<dbReference type="EMBL" id="JOTN01000030">
    <property type="protein sequence ID" value="KEK17405.1"/>
    <property type="molecule type" value="Genomic_DNA"/>
</dbReference>
<dbReference type="eggNOG" id="COG0456">
    <property type="taxonomic scope" value="Bacteria"/>
</dbReference>
<dbReference type="PROSITE" id="PS51186">
    <property type="entry name" value="GNAT"/>
    <property type="match status" value="1"/>
</dbReference>
<keyword evidence="3" id="KW-1185">Reference proteome</keyword>
<dbReference type="SUPFAM" id="SSF55729">
    <property type="entry name" value="Acyl-CoA N-acyltransferases (Nat)"/>
    <property type="match status" value="1"/>
</dbReference>
<dbReference type="AlphaFoldDB" id="A0A073JSX6"/>
<evidence type="ECO:0000313" key="2">
    <source>
        <dbReference type="EMBL" id="KEK17405.1"/>
    </source>
</evidence>
<dbReference type="InterPro" id="IPR000182">
    <property type="entry name" value="GNAT_dom"/>
</dbReference>
<accession>A0A073JSX6</accession>
<comment type="caution">
    <text evidence="2">The sequence shown here is derived from an EMBL/GenBank/DDBJ whole genome shotgun (WGS) entry which is preliminary data.</text>
</comment>
<proteinExistence type="predicted"/>
<dbReference type="CDD" id="cd04301">
    <property type="entry name" value="NAT_SF"/>
    <property type="match status" value="1"/>
</dbReference>
<dbReference type="GO" id="GO:0016747">
    <property type="term" value="F:acyltransferase activity, transferring groups other than amino-acyl groups"/>
    <property type="evidence" value="ECO:0007669"/>
    <property type="project" value="InterPro"/>
</dbReference>
<organism evidence="2 3">
    <name type="scientific">Bacillus manliponensis</name>
    <dbReference type="NCBI Taxonomy" id="574376"/>
    <lineage>
        <taxon>Bacteria</taxon>
        <taxon>Bacillati</taxon>
        <taxon>Bacillota</taxon>
        <taxon>Bacilli</taxon>
        <taxon>Bacillales</taxon>
        <taxon>Bacillaceae</taxon>
        <taxon>Bacillus</taxon>
        <taxon>Bacillus cereus group</taxon>
    </lineage>
</organism>
<dbReference type="Pfam" id="PF00583">
    <property type="entry name" value="Acetyltransf_1"/>
    <property type="match status" value="1"/>
</dbReference>